<reference evidence="2 3" key="1">
    <citation type="submission" date="2019-02" db="EMBL/GenBank/DDBJ databases">
        <title>Deep-cultivation of Planctomycetes and their phenomic and genomic characterization uncovers novel biology.</title>
        <authorList>
            <person name="Wiegand S."/>
            <person name="Jogler M."/>
            <person name="Boedeker C."/>
            <person name="Pinto D."/>
            <person name="Vollmers J."/>
            <person name="Rivas-Marin E."/>
            <person name="Kohn T."/>
            <person name="Peeters S.H."/>
            <person name="Heuer A."/>
            <person name="Rast P."/>
            <person name="Oberbeckmann S."/>
            <person name="Bunk B."/>
            <person name="Jeske O."/>
            <person name="Meyerdierks A."/>
            <person name="Storesund J.E."/>
            <person name="Kallscheuer N."/>
            <person name="Luecker S."/>
            <person name="Lage O.M."/>
            <person name="Pohl T."/>
            <person name="Merkel B.J."/>
            <person name="Hornburger P."/>
            <person name="Mueller R.-W."/>
            <person name="Bruemmer F."/>
            <person name="Labrenz M."/>
            <person name="Spormann A.M."/>
            <person name="Op den Camp H."/>
            <person name="Overmann J."/>
            <person name="Amann R."/>
            <person name="Jetten M.S.M."/>
            <person name="Mascher T."/>
            <person name="Medema M.H."/>
            <person name="Devos D.P."/>
            <person name="Kaster A.-K."/>
            <person name="Ovreas L."/>
            <person name="Rohde M."/>
            <person name="Galperin M.Y."/>
            <person name="Jogler C."/>
        </authorList>
    </citation>
    <scope>NUCLEOTIDE SEQUENCE [LARGE SCALE GENOMIC DNA]</scope>
    <source>
        <strain evidence="2 3">CA12</strain>
    </source>
</reference>
<dbReference type="AlphaFoldDB" id="A0A517PAI3"/>
<dbReference type="InterPro" id="IPR036691">
    <property type="entry name" value="Endo/exonu/phosph_ase_sf"/>
</dbReference>
<evidence type="ECO:0000313" key="2">
    <source>
        <dbReference type="EMBL" id="QDT16388.1"/>
    </source>
</evidence>
<proteinExistence type="predicted"/>
<dbReference type="Gene3D" id="3.60.10.10">
    <property type="entry name" value="Endonuclease/exonuclease/phosphatase"/>
    <property type="match status" value="1"/>
</dbReference>
<feature type="region of interest" description="Disordered" evidence="1">
    <location>
        <begin position="180"/>
        <end position="208"/>
    </location>
</feature>
<keyword evidence="3" id="KW-1185">Reference proteome</keyword>
<sequence length="208" mass="21933">MVGADPWSKTVSSTAVVPPNGSAGRRLCRGETGQLTGPEHVVVSDFNPNDESQYSSLEVAILSRYPLTDAVEFDRGTDGNSRPGYPPERKLERVDMDGIADMGVGRGFLAADVPASGLVVAVTHLKSSSGRSGDPDRDDARKRELVAAAMARHVAERLAADLLDNAPSCCGGRLKAAYGTFSATPSNSPPRGPIQGRRCRRLPATSVS</sequence>
<dbReference type="KEGG" id="acaf:CA12_24900"/>
<accession>A0A517PAI3</accession>
<evidence type="ECO:0000313" key="3">
    <source>
        <dbReference type="Proteomes" id="UP000318741"/>
    </source>
</evidence>
<dbReference type="SUPFAM" id="SSF56219">
    <property type="entry name" value="DNase I-like"/>
    <property type="match status" value="1"/>
</dbReference>
<evidence type="ECO:0000256" key="1">
    <source>
        <dbReference type="SAM" id="MobiDB-lite"/>
    </source>
</evidence>
<name>A0A517PAI3_9PLAN</name>
<organism evidence="2 3">
    <name type="scientific">Alienimonas californiensis</name>
    <dbReference type="NCBI Taxonomy" id="2527989"/>
    <lineage>
        <taxon>Bacteria</taxon>
        <taxon>Pseudomonadati</taxon>
        <taxon>Planctomycetota</taxon>
        <taxon>Planctomycetia</taxon>
        <taxon>Planctomycetales</taxon>
        <taxon>Planctomycetaceae</taxon>
        <taxon>Alienimonas</taxon>
    </lineage>
</organism>
<dbReference type="EMBL" id="CP036265">
    <property type="protein sequence ID" value="QDT16388.1"/>
    <property type="molecule type" value="Genomic_DNA"/>
</dbReference>
<protein>
    <submittedName>
        <fullName evidence="2">Uncharacterized protein</fullName>
    </submittedName>
</protein>
<feature type="region of interest" description="Disordered" evidence="1">
    <location>
        <begin position="1"/>
        <end position="25"/>
    </location>
</feature>
<dbReference type="Proteomes" id="UP000318741">
    <property type="component" value="Chromosome"/>
</dbReference>
<gene>
    <name evidence="2" type="ORF">CA12_24900</name>
</gene>